<keyword evidence="3" id="KW-0040">ANK repeat</keyword>
<sequence length="137" mass="14983">YGGWLMYTAASAGDLTFVQILLERNPLLVFGEGEYGVTDILYAAARSKNCEVFKVLFDFAVSPRFVNGRDGIMEEHIGEIPSVYKLEMINRGVHAAARGGNLKILEDLLANYSDILAFRDVDGSTVLHAAAARGKVE</sequence>
<comment type="caution">
    <text evidence="4">The sequence shown here is derived from an EMBL/GenBank/DDBJ whole genome shotgun (WGS) entry which is preliminary data.</text>
</comment>
<keyword evidence="5" id="KW-1185">Reference proteome</keyword>
<name>A0A392PPB1_9FABA</name>
<comment type="subcellular location">
    <subcellularLocation>
        <location evidence="1">Cell membrane</location>
        <topology evidence="1">Peripheral membrane protein</topology>
        <orientation evidence="1">Cytoplasmic side</orientation>
    </subcellularLocation>
</comment>
<proteinExistence type="predicted"/>
<dbReference type="InterPro" id="IPR036770">
    <property type="entry name" value="Ankyrin_rpt-contain_sf"/>
</dbReference>
<evidence type="ECO:0000256" key="1">
    <source>
        <dbReference type="ARBA" id="ARBA00004413"/>
    </source>
</evidence>
<protein>
    <submittedName>
        <fullName evidence="4">Ankyrin repeat protein</fullName>
    </submittedName>
</protein>
<evidence type="ECO:0000256" key="3">
    <source>
        <dbReference type="ARBA" id="ARBA00023043"/>
    </source>
</evidence>
<reference evidence="4 5" key="1">
    <citation type="journal article" date="2018" name="Front. Plant Sci.">
        <title>Red Clover (Trifolium pratense) and Zigzag Clover (T. medium) - A Picture of Genomic Similarities and Differences.</title>
        <authorList>
            <person name="Dluhosova J."/>
            <person name="Istvanek J."/>
            <person name="Nedelnik J."/>
            <person name="Repkova J."/>
        </authorList>
    </citation>
    <scope>NUCLEOTIDE SEQUENCE [LARGE SCALE GENOMIC DNA]</scope>
    <source>
        <strain evidence="5">cv. 10/8</strain>
        <tissue evidence="4">Leaf</tissue>
    </source>
</reference>
<dbReference type="Gene3D" id="1.25.40.20">
    <property type="entry name" value="Ankyrin repeat-containing domain"/>
    <property type="match status" value="1"/>
</dbReference>
<dbReference type="SUPFAM" id="SSF48403">
    <property type="entry name" value="Ankyrin repeat"/>
    <property type="match status" value="1"/>
</dbReference>
<organism evidence="4 5">
    <name type="scientific">Trifolium medium</name>
    <dbReference type="NCBI Taxonomy" id="97028"/>
    <lineage>
        <taxon>Eukaryota</taxon>
        <taxon>Viridiplantae</taxon>
        <taxon>Streptophyta</taxon>
        <taxon>Embryophyta</taxon>
        <taxon>Tracheophyta</taxon>
        <taxon>Spermatophyta</taxon>
        <taxon>Magnoliopsida</taxon>
        <taxon>eudicotyledons</taxon>
        <taxon>Gunneridae</taxon>
        <taxon>Pentapetalae</taxon>
        <taxon>rosids</taxon>
        <taxon>fabids</taxon>
        <taxon>Fabales</taxon>
        <taxon>Fabaceae</taxon>
        <taxon>Papilionoideae</taxon>
        <taxon>50 kb inversion clade</taxon>
        <taxon>NPAAA clade</taxon>
        <taxon>Hologalegina</taxon>
        <taxon>IRL clade</taxon>
        <taxon>Trifolieae</taxon>
        <taxon>Trifolium</taxon>
    </lineage>
</organism>
<dbReference type="Proteomes" id="UP000265520">
    <property type="component" value="Unassembled WGS sequence"/>
</dbReference>
<dbReference type="PANTHER" id="PTHR24203:SF74">
    <property type="entry name" value="ANKYRIN REPEAT-CONTAINING PROTEIN"/>
    <property type="match status" value="1"/>
</dbReference>
<dbReference type="InterPro" id="IPR002110">
    <property type="entry name" value="Ankyrin_rpt"/>
</dbReference>
<dbReference type="GO" id="GO:0005886">
    <property type="term" value="C:plasma membrane"/>
    <property type="evidence" value="ECO:0007669"/>
    <property type="project" value="UniProtKB-SubCell"/>
</dbReference>
<feature type="non-terminal residue" evidence="4">
    <location>
        <position position="137"/>
    </location>
</feature>
<evidence type="ECO:0000313" key="5">
    <source>
        <dbReference type="Proteomes" id="UP000265520"/>
    </source>
</evidence>
<keyword evidence="2" id="KW-0677">Repeat</keyword>
<dbReference type="PANTHER" id="PTHR24203">
    <property type="entry name" value="ANKYRIN REPEAT FAMILY PROTEIN"/>
    <property type="match status" value="1"/>
</dbReference>
<feature type="non-terminal residue" evidence="4">
    <location>
        <position position="1"/>
    </location>
</feature>
<accession>A0A392PPB1</accession>
<dbReference type="EMBL" id="LXQA010085396">
    <property type="protein sequence ID" value="MCI12745.1"/>
    <property type="molecule type" value="Genomic_DNA"/>
</dbReference>
<evidence type="ECO:0000256" key="2">
    <source>
        <dbReference type="ARBA" id="ARBA00022737"/>
    </source>
</evidence>
<dbReference type="Pfam" id="PF13637">
    <property type="entry name" value="Ank_4"/>
    <property type="match status" value="1"/>
</dbReference>
<dbReference type="AlphaFoldDB" id="A0A392PPB1"/>
<evidence type="ECO:0000313" key="4">
    <source>
        <dbReference type="EMBL" id="MCI12745.1"/>
    </source>
</evidence>